<feature type="region of interest" description="Disordered" evidence="1">
    <location>
        <begin position="34"/>
        <end position="60"/>
    </location>
</feature>
<dbReference type="eggNOG" id="ENOG5033NG9">
    <property type="taxonomic scope" value="Bacteria"/>
</dbReference>
<dbReference type="Proteomes" id="UP000008221">
    <property type="component" value="Chromosome"/>
</dbReference>
<dbReference type="AlphaFoldDB" id="A0LSX8"/>
<accession>A0LSX8</accession>
<gene>
    <name evidence="2" type="ordered locus">Acel_0765</name>
</gene>
<evidence type="ECO:0000313" key="3">
    <source>
        <dbReference type="Proteomes" id="UP000008221"/>
    </source>
</evidence>
<reference evidence="2 3" key="1">
    <citation type="journal article" date="2009" name="Genome Res.">
        <title>Complete genome of the cellulolytic thermophile Acidothermus cellulolyticus 11B provides insights into its ecophysiological and evolutionary adaptations.</title>
        <authorList>
            <person name="Barabote R.D."/>
            <person name="Xie G."/>
            <person name="Leu D.H."/>
            <person name="Normand P."/>
            <person name="Necsulea A."/>
            <person name="Daubin V."/>
            <person name="Medigue C."/>
            <person name="Adney W.S."/>
            <person name="Xu X.C."/>
            <person name="Lapidus A."/>
            <person name="Parales R.E."/>
            <person name="Detter C."/>
            <person name="Pujic P."/>
            <person name="Bruce D."/>
            <person name="Lavire C."/>
            <person name="Challacombe J.F."/>
            <person name="Brettin T.S."/>
            <person name="Berry A.M."/>
        </authorList>
    </citation>
    <scope>NUCLEOTIDE SEQUENCE [LARGE SCALE GENOMIC DNA]</scope>
    <source>
        <strain evidence="3">ATCC 43068 / DSM 8971 / 11B</strain>
    </source>
</reference>
<dbReference type="EMBL" id="CP000481">
    <property type="protein sequence ID" value="ABK52538.1"/>
    <property type="molecule type" value="Genomic_DNA"/>
</dbReference>
<dbReference type="InParanoid" id="A0LSX8"/>
<name>A0LSX8_ACIC1</name>
<proteinExistence type="predicted"/>
<evidence type="ECO:0000313" key="2">
    <source>
        <dbReference type="EMBL" id="ABK52538.1"/>
    </source>
</evidence>
<dbReference type="HOGENOM" id="CLU_1217671_0_0_11"/>
<organism evidence="2 3">
    <name type="scientific">Acidothermus cellulolyticus (strain ATCC 43068 / DSM 8971 / 11B)</name>
    <dbReference type="NCBI Taxonomy" id="351607"/>
    <lineage>
        <taxon>Bacteria</taxon>
        <taxon>Bacillati</taxon>
        <taxon>Actinomycetota</taxon>
        <taxon>Actinomycetes</taxon>
        <taxon>Acidothermales</taxon>
        <taxon>Acidothermaceae</taxon>
        <taxon>Acidothermus</taxon>
    </lineage>
</organism>
<protein>
    <submittedName>
        <fullName evidence="2">Uncharacterized protein</fullName>
    </submittedName>
</protein>
<dbReference type="KEGG" id="ace:Acel_0765"/>
<evidence type="ECO:0000256" key="1">
    <source>
        <dbReference type="SAM" id="MobiDB-lite"/>
    </source>
</evidence>
<feature type="compositionally biased region" description="Low complexity" evidence="1">
    <location>
        <begin position="41"/>
        <end position="58"/>
    </location>
</feature>
<sequence length="227" mass="23459">MVRSGRLATMSPVLAGIAAGALGVGGWLLASHPAHTDRSPRTSLATASASSTSPAPASVQRASVEAVVARALEIDQTLPIPPVPVNKAAAVSSTADVPAAPAPDDAVRAKQIANADTAIESVFDAAGAVNEKKALNNAITMERDPNFRALAAGVSNIRYKDVEISGSLATVTGVVTVWSKTETFNNGRWLISSPSSDLEFQMTLAADSSGHWKVHSYSWTFAPGSEP</sequence>
<keyword evidence="3" id="KW-1185">Reference proteome</keyword>